<name>A0A915P782_9BILA</name>
<protein>
    <submittedName>
        <fullName evidence="2">Uncharacterized protein</fullName>
    </submittedName>
</protein>
<sequence>MNSAIIIDISENGASLDDDKQKCKKDVNDVKKNYNDDIAESRTSNDAELSVALIVLEELFKFDIIKEASIELYCKGRKKFLNPALSLSKGMRFLLEDGTDNTFLSKMNKLEKLYSKSSINLNDTSIILSNEKCVKNYPQNSQVEEIIKF</sequence>
<keyword evidence="1" id="KW-1185">Reference proteome</keyword>
<dbReference type="AlphaFoldDB" id="A0A915P782"/>
<dbReference type="Proteomes" id="UP000887560">
    <property type="component" value="Unplaced"/>
</dbReference>
<proteinExistence type="predicted"/>
<organism evidence="1 2">
    <name type="scientific">Meloidogyne floridensis</name>
    <dbReference type="NCBI Taxonomy" id="298350"/>
    <lineage>
        <taxon>Eukaryota</taxon>
        <taxon>Metazoa</taxon>
        <taxon>Ecdysozoa</taxon>
        <taxon>Nematoda</taxon>
        <taxon>Chromadorea</taxon>
        <taxon>Rhabditida</taxon>
        <taxon>Tylenchina</taxon>
        <taxon>Tylenchomorpha</taxon>
        <taxon>Tylenchoidea</taxon>
        <taxon>Meloidogynidae</taxon>
        <taxon>Meloidogyninae</taxon>
        <taxon>Meloidogyne</taxon>
    </lineage>
</organism>
<accession>A0A915P782</accession>
<evidence type="ECO:0000313" key="1">
    <source>
        <dbReference type="Proteomes" id="UP000887560"/>
    </source>
</evidence>
<evidence type="ECO:0000313" key="2">
    <source>
        <dbReference type="WBParaSite" id="scf7180000423164.g10357"/>
    </source>
</evidence>
<dbReference type="WBParaSite" id="scf7180000423164.g10357">
    <property type="protein sequence ID" value="scf7180000423164.g10357"/>
    <property type="gene ID" value="scf7180000423164.g10357"/>
</dbReference>
<reference evidence="2" key="1">
    <citation type="submission" date="2022-11" db="UniProtKB">
        <authorList>
            <consortium name="WormBaseParasite"/>
        </authorList>
    </citation>
    <scope>IDENTIFICATION</scope>
</reference>